<comment type="caution">
    <text evidence="1">The sequence shown here is derived from an EMBL/GenBank/DDBJ whole genome shotgun (WGS) entry which is preliminary data.</text>
</comment>
<accession>F5R7N1</accession>
<proteinExistence type="predicted"/>
<dbReference type="OrthoDB" id="8559045at2"/>
<gene>
    <name evidence="1" type="ORF">METUNv1_00112</name>
</gene>
<organism evidence="1 2">
    <name type="scientific">Methyloversatilis universalis (strain ATCC BAA-1314 / DSM 25237 / JCM 13912 / CCUG 52030 / FAM5)</name>
    <dbReference type="NCBI Taxonomy" id="1000565"/>
    <lineage>
        <taxon>Bacteria</taxon>
        <taxon>Pseudomonadati</taxon>
        <taxon>Pseudomonadota</taxon>
        <taxon>Betaproteobacteria</taxon>
        <taxon>Nitrosomonadales</taxon>
        <taxon>Sterolibacteriaceae</taxon>
        <taxon>Methyloversatilis</taxon>
    </lineage>
</organism>
<reference evidence="1 2" key="1">
    <citation type="journal article" date="2011" name="J. Bacteriol.">
        <title>Genome sequence of Methyloversatilis universalis FAM5T, a methylotrophic representative of the order Rhodocyclales.</title>
        <authorList>
            <person name="Kittichotirat W."/>
            <person name="Good N.M."/>
            <person name="Hall R."/>
            <person name="Bringel F."/>
            <person name="Lajus A."/>
            <person name="Medigue C."/>
            <person name="Smalley N.E."/>
            <person name="Beck D."/>
            <person name="Bumgarner R."/>
            <person name="Vuilleumier S."/>
            <person name="Kalyuzhnaya M.G."/>
        </authorList>
    </citation>
    <scope>NUCLEOTIDE SEQUENCE [LARGE SCALE GENOMIC DNA]</scope>
    <source>
        <strain evidence="2">ATCC BAA-1314 / JCM 13912 / FAM5</strain>
    </source>
</reference>
<dbReference type="RefSeq" id="WP_008057770.1">
    <property type="nucleotide sequence ID" value="NZ_AFHG01000028.1"/>
</dbReference>
<evidence type="ECO:0000313" key="2">
    <source>
        <dbReference type="Proteomes" id="UP000005019"/>
    </source>
</evidence>
<dbReference type="AlphaFoldDB" id="F5R7N1"/>
<dbReference type="EMBL" id="AFHG01000028">
    <property type="protein sequence ID" value="EGK73485.1"/>
    <property type="molecule type" value="Genomic_DNA"/>
</dbReference>
<evidence type="ECO:0000313" key="1">
    <source>
        <dbReference type="EMBL" id="EGK73485.1"/>
    </source>
</evidence>
<name>F5R7N1_METUF</name>
<keyword evidence="2" id="KW-1185">Reference proteome</keyword>
<dbReference type="Proteomes" id="UP000005019">
    <property type="component" value="Unassembled WGS sequence"/>
</dbReference>
<dbReference type="InterPro" id="IPR021806">
    <property type="entry name" value="DUF3379"/>
</dbReference>
<evidence type="ECO:0008006" key="3">
    <source>
        <dbReference type="Google" id="ProtNLM"/>
    </source>
</evidence>
<dbReference type="STRING" id="1000565.METUNv1_00112"/>
<protein>
    <recommendedName>
        <fullName evidence="3">Transmembrane anti-sigma factor</fullName>
    </recommendedName>
</protein>
<dbReference type="Pfam" id="PF11859">
    <property type="entry name" value="DUF3379"/>
    <property type="match status" value="1"/>
</dbReference>
<sequence length="257" mass="27822">MSRPEHPAAAFNCIDFRREKLADPRRLSEAAEEHLIGCAACQAFSRRINAGERTLQQAVAVEVPEGLADRILAGSRSRVAQPLKLWALAASVVASVGIGVQYAYRTPGQQNIELAVEHVMHEPEALMSSRQIEPQRVAQVLESFGAEVKLPLTAVRYVKLCPVPGGTGWHIVFDTGHGPATLLLMPQSRERAAATRIITASYRNMGVHVEPGGQGVFAVVAADETRARAAADMLHRHVSWGPAAALADEEHVRPPRS</sequence>